<organism evidence="2 3">
    <name type="scientific">Stylosanthes scabra</name>
    <dbReference type="NCBI Taxonomy" id="79078"/>
    <lineage>
        <taxon>Eukaryota</taxon>
        <taxon>Viridiplantae</taxon>
        <taxon>Streptophyta</taxon>
        <taxon>Embryophyta</taxon>
        <taxon>Tracheophyta</taxon>
        <taxon>Spermatophyta</taxon>
        <taxon>Magnoliopsida</taxon>
        <taxon>eudicotyledons</taxon>
        <taxon>Gunneridae</taxon>
        <taxon>Pentapetalae</taxon>
        <taxon>rosids</taxon>
        <taxon>fabids</taxon>
        <taxon>Fabales</taxon>
        <taxon>Fabaceae</taxon>
        <taxon>Papilionoideae</taxon>
        <taxon>50 kb inversion clade</taxon>
        <taxon>dalbergioids sensu lato</taxon>
        <taxon>Dalbergieae</taxon>
        <taxon>Pterocarpus clade</taxon>
        <taxon>Stylosanthes</taxon>
    </lineage>
</organism>
<dbReference type="EMBL" id="JASCZI010272225">
    <property type="protein sequence ID" value="MED6221130.1"/>
    <property type="molecule type" value="Genomic_DNA"/>
</dbReference>
<feature type="compositionally biased region" description="Polar residues" evidence="1">
    <location>
        <begin position="1"/>
        <end position="15"/>
    </location>
</feature>
<gene>
    <name evidence="2" type="ORF">PIB30_051487</name>
</gene>
<evidence type="ECO:0000313" key="3">
    <source>
        <dbReference type="Proteomes" id="UP001341840"/>
    </source>
</evidence>
<feature type="non-terminal residue" evidence="2">
    <location>
        <position position="74"/>
    </location>
</feature>
<feature type="region of interest" description="Disordered" evidence="1">
    <location>
        <begin position="1"/>
        <end position="37"/>
    </location>
</feature>
<feature type="region of interest" description="Disordered" evidence="1">
    <location>
        <begin position="52"/>
        <end position="74"/>
    </location>
</feature>
<protein>
    <submittedName>
        <fullName evidence="2">Uncharacterized protein</fullName>
    </submittedName>
</protein>
<comment type="caution">
    <text evidence="2">The sequence shown here is derived from an EMBL/GenBank/DDBJ whole genome shotgun (WGS) entry which is preliminary data.</text>
</comment>
<evidence type="ECO:0000256" key="1">
    <source>
        <dbReference type="SAM" id="MobiDB-lite"/>
    </source>
</evidence>
<name>A0ABU6ZGN7_9FABA</name>
<proteinExistence type="predicted"/>
<reference evidence="2 3" key="1">
    <citation type="journal article" date="2023" name="Plants (Basel)">
        <title>Bridging the Gap: Combining Genomics and Transcriptomics Approaches to Understand Stylosanthes scabra, an Orphan Legume from the Brazilian Caatinga.</title>
        <authorList>
            <person name="Ferreira-Neto J.R.C."/>
            <person name="da Silva M.D."/>
            <person name="Binneck E."/>
            <person name="de Melo N.F."/>
            <person name="da Silva R.H."/>
            <person name="de Melo A.L.T.M."/>
            <person name="Pandolfi V."/>
            <person name="Bustamante F.O."/>
            <person name="Brasileiro-Vidal A.C."/>
            <person name="Benko-Iseppon A.M."/>
        </authorList>
    </citation>
    <scope>NUCLEOTIDE SEQUENCE [LARGE SCALE GENOMIC DNA]</scope>
    <source>
        <tissue evidence="2">Leaves</tissue>
    </source>
</reference>
<keyword evidence="3" id="KW-1185">Reference proteome</keyword>
<accession>A0ABU6ZGN7</accession>
<feature type="compositionally biased region" description="Polar residues" evidence="1">
    <location>
        <begin position="61"/>
        <end position="74"/>
    </location>
</feature>
<evidence type="ECO:0000313" key="2">
    <source>
        <dbReference type="EMBL" id="MED6221130.1"/>
    </source>
</evidence>
<sequence>MTTTNYNHLASSSPPHSRKRIRTLSDRDTRRKRSGNDDAFFTSDIVAIITGSSRRPIPPLSTHSSRSSTFDAGN</sequence>
<dbReference type="Proteomes" id="UP001341840">
    <property type="component" value="Unassembled WGS sequence"/>
</dbReference>